<proteinExistence type="predicted"/>
<dbReference type="EMBL" id="QFOH01000026">
    <property type="protein sequence ID" value="PZP21673.1"/>
    <property type="molecule type" value="Genomic_DNA"/>
</dbReference>
<name>A0A2W5CTZ1_9PSED</name>
<feature type="signal peptide" evidence="1">
    <location>
        <begin position="1"/>
        <end position="28"/>
    </location>
</feature>
<evidence type="ECO:0000313" key="2">
    <source>
        <dbReference type="EMBL" id="PZP21673.1"/>
    </source>
</evidence>
<accession>A0A2W5CTZ1</accession>
<evidence type="ECO:0008006" key="4">
    <source>
        <dbReference type="Google" id="ProtNLM"/>
    </source>
</evidence>
<organism evidence="2 3">
    <name type="scientific">Pseudomonas kuykendallii</name>
    <dbReference type="NCBI Taxonomy" id="1007099"/>
    <lineage>
        <taxon>Bacteria</taxon>
        <taxon>Pseudomonadati</taxon>
        <taxon>Pseudomonadota</taxon>
        <taxon>Gammaproteobacteria</taxon>
        <taxon>Pseudomonadales</taxon>
        <taxon>Pseudomonadaceae</taxon>
        <taxon>Pseudomonas</taxon>
    </lineage>
</organism>
<feature type="chain" id="PRO_5016013897" description="Cobalt transporter" evidence="1">
    <location>
        <begin position="29"/>
        <end position="113"/>
    </location>
</feature>
<evidence type="ECO:0000313" key="3">
    <source>
        <dbReference type="Proteomes" id="UP000249198"/>
    </source>
</evidence>
<evidence type="ECO:0000256" key="1">
    <source>
        <dbReference type="SAM" id="SignalP"/>
    </source>
</evidence>
<protein>
    <recommendedName>
        <fullName evidence="4">Cobalt transporter</fullName>
    </recommendedName>
</protein>
<gene>
    <name evidence="2" type="ORF">DI599_18410</name>
</gene>
<dbReference type="Proteomes" id="UP000249198">
    <property type="component" value="Unassembled WGS sequence"/>
</dbReference>
<sequence>MARRSASKKPVIALILALLLAWVGHSLAAIKAPLIPGDYSGAVSHGHSHDVDAPAFPSHKHAADHSHEIPYLGSALTLLSRPERETPPSSLRAIVPEVPIYLIERPPRSRFVL</sequence>
<dbReference type="AlphaFoldDB" id="A0A2W5CTZ1"/>
<reference evidence="2 3" key="1">
    <citation type="submission" date="2017-08" db="EMBL/GenBank/DDBJ databases">
        <title>Infants hospitalized years apart are colonized by the same room-sourced microbial strains.</title>
        <authorList>
            <person name="Brooks B."/>
            <person name="Olm M.R."/>
            <person name="Firek B.A."/>
            <person name="Baker R."/>
            <person name="Thomas B.C."/>
            <person name="Morowitz M.J."/>
            <person name="Banfield J.F."/>
        </authorList>
    </citation>
    <scope>NUCLEOTIDE SEQUENCE [LARGE SCALE GENOMIC DNA]</scope>
    <source>
        <strain evidence="2">S2_009_000_R2_77</strain>
    </source>
</reference>
<keyword evidence="1" id="KW-0732">Signal</keyword>
<comment type="caution">
    <text evidence="2">The sequence shown here is derived from an EMBL/GenBank/DDBJ whole genome shotgun (WGS) entry which is preliminary data.</text>
</comment>